<dbReference type="GO" id="GO:0045892">
    <property type="term" value="P:negative regulation of DNA-templated transcription"/>
    <property type="evidence" value="ECO:0007669"/>
    <property type="project" value="TreeGrafter"/>
</dbReference>
<dbReference type="SMART" id="SM00346">
    <property type="entry name" value="HTH_ICLR"/>
    <property type="match status" value="1"/>
</dbReference>
<dbReference type="GO" id="GO:0003677">
    <property type="term" value="F:DNA binding"/>
    <property type="evidence" value="ECO:0007669"/>
    <property type="project" value="UniProtKB-KW"/>
</dbReference>
<name>A0A1G9ZTL9_9EURY</name>
<evidence type="ECO:0000259" key="4">
    <source>
        <dbReference type="PROSITE" id="PS51077"/>
    </source>
</evidence>
<dbReference type="Pfam" id="PF09339">
    <property type="entry name" value="HTH_IclR"/>
    <property type="match status" value="1"/>
</dbReference>
<dbReference type="InterPro" id="IPR014757">
    <property type="entry name" value="Tscrpt_reg_IclR_C"/>
</dbReference>
<evidence type="ECO:0000256" key="3">
    <source>
        <dbReference type="ARBA" id="ARBA00023163"/>
    </source>
</evidence>
<dbReference type="PANTHER" id="PTHR30136">
    <property type="entry name" value="HELIX-TURN-HELIX TRANSCRIPTIONAL REGULATOR, ICLR FAMILY"/>
    <property type="match status" value="1"/>
</dbReference>
<sequence length="255" mass="28674">MTTTDGRRTLKSTETTLEILDLLKERDGARVTELAELLDRAPSTVHSHLATLESQEYVVKEGDIYYLGLHVLELGDYVQNRKEAYKMAKSYTEQLAEETECRAVFVVEENGRGVYLHTYSGKHAVWRYSTVGKRFYLHQTAAGKALLSQLSADRVDDIVDQWGLPQKTENTITDRGRLLDELDEIRERGYSVNREEQLDGVKAVGVPVTGPNDEVLGAFSVASPANRLTGEWFTEELPNVVLGVANEFELEYSLS</sequence>
<evidence type="ECO:0000256" key="2">
    <source>
        <dbReference type="ARBA" id="ARBA00023125"/>
    </source>
</evidence>
<dbReference type="OrthoDB" id="14763at2157"/>
<dbReference type="Pfam" id="PF01614">
    <property type="entry name" value="IclR_C"/>
    <property type="match status" value="1"/>
</dbReference>
<dbReference type="PROSITE" id="PS51078">
    <property type="entry name" value="ICLR_ED"/>
    <property type="match status" value="1"/>
</dbReference>
<dbReference type="SUPFAM" id="SSF46785">
    <property type="entry name" value="Winged helix' DNA-binding domain"/>
    <property type="match status" value="1"/>
</dbReference>
<dbReference type="InterPro" id="IPR036390">
    <property type="entry name" value="WH_DNA-bd_sf"/>
</dbReference>
<keyword evidence="3" id="KW-0804">Transcription</keyword>
<dbReference type="AlphaFoldDB" id="A0A1G9ZTL9"/>
<evidence type="ECO:0000313" key="7">
    <source>
        <dbReference type="Proteomes" id="UP000199451"/>
    </source>
</evidence>
<feature type="domain" description="HTH iclR-type" evidence="4">
    <location>
        <begin position="10"/>
        <end position="69"/>
    </location>
</feature>
<dbReference type="InterPro" id="IPR011991">
    <property type="entry name" value="ArsR-like_HTH"/>
</dbReference>
<dbReference type="InterPro" id="IPR001845">
    <property type="entry name" value="HTH_ArsR_DNA-bd_dom"/>
</dbReference>
<keyword evidence="7" id="KW-1185">Reference proteome</keyword>
<dbReference type="SMART" id="SM00418">
    <property type="entry name" value="HTH_ARSR"/>
    <property type="match status" value="1"/>
</dbReference>
<dbReference type="Proteomes" id="UP000199451">
    <property type="component" value="Unassembled WGS sequence"/>
</dbReference>
<dbReference type="InterPro" id="IPR036388">
    <property type="entry name" value="WH-like_DNA-bd_sf"/>
</dbReference>
<dbReference type="SUPFAM" id="SSF55781">
    <property type="entry name" value="GAF domain-like"/>
    <property type="match status" value="1"/>
</dbReference>
<proteinExistence type="predicted"/>
<dbReference type="GO" id="GO:0003700">
    <property type="term" value="F:DNA-binding transcription factor activity"/>
    <property type="evidence" value="ECO:0007669"/>
    <property type="project" value="InterPro"/>
</dbReference>
<dbReference type="RefSeq" id="WP_089700000.1">
    <property type="nucleotide sequence ID" value="NZ_FNHL01000008.1"/>
</dbReference>
<evidence type="ECO:0000313" key="6">
    <source>
        <dbReference type="EMBL" id="SDN24550.1"/>
    </source>
</evidence>
<dbReference type="InterPro" id="IPR005471">
    <property type="entry name" value="Tscrpt_reg_IclR_N"/>
</dbReference>
<dbReference type="Gene3D" id="1.10.10.10">
    <property type="entry name" value="Winged helix-like DNA-binding domain superfamily/Winged helix DNA-binding domain"/>
    <property type="match status" value="1"/>
</dbReference>
<organism evidence="6 7">
    <name type="scientific">Halogranum gelatinilyticum</name>
    <dbReference type="NCBI Taxonomy" id="660521"/>
    <lineage>
        <taxon>Archaea</taxon>
        <taxon>Methanobacteriati</taxon>
        <taxon>Methanobacteriota</taxon>
        <taxon>Stenosarchaea group</taxon>
        <taxon>Halobacteria</taxon>
        <taxon>Halobacteriales</taxon>
        <taxon>Haloferacaceae</taxon>
    </lineage>
</organism>
<reference evidence="7" key="1">
    <citation type="submission" date="2016-10" db="EMBL/GenBank/DDBJ databases">
        <authorList>
            <person name="Varghese N."/>
            <person name="Submissions S."/>
        </authorList>
    </citation>
    <scope>NUCLEOTIDE SEQUENCE [LARGE SCALE GENOMIC DNA]</scope>
    <source>
        <strain evidence="7">CGMCC 1.10119</strain>
    </source>
</reference>
<dbReference type="PANTHER" id="PTHR30136:SF35">
    <property type="entry name" value="HTH-TYPE TRANSCRIPTIONAL REGULATOR RV1719"/>
    <property type="match status" value="1"/>
</dbReference>
<dbReference type="EMBL" id="FNHL01000008">
    <property type="protein sequence ID" value="SDN24550.1"/>
    <property type="molecule type" value="Genomic_DNA"/>
</dbReference>
<dbReference type="CDD" id="cd00090">
    <property type="entry name" value="HTH_ARSR"/>
    <property type="match status" value="1"/>
</dbReference>
<accession>A0A1G9ZTL9</accession>
<keyword evidence="1" id="KW-0805">Transcription regulation</keyword>
<feature type="domain" description="IclR-ED" evidence="5">
    <location>
        <begin position="70"/>
        <end position="254"/>
    </location>
</feature>
<gene>
    <name evidence="6" type="ORF">SAMN04487949_3751</name>
</gene>
<evidence type="ECO:0000259" key="5">
    <source>
        <dbReference type="PROSITE" id="PS51078"/>
    </source>
</evidence>
<dbReference type="PROSITE" id="PS51077">
    <property type="entry name" value="HTH_ICLR"/>
    <property type="match status" value="1"/>
</dbReference>
<dbReference type="Gene3D" id="3.30.450.40">
    <property type="match status" value="1"/>
</dbReference>
<protein>
    <submittedName>
        <fullName evidence="6">Transcriptional regulator, IclR family</fullName>
    </submittedName>
</protein>
<evidence type="ECO:0000256" key="1">
    <source>
        <dbReference type="ARBA" id="ARBA00023015"/>
    </source>
</evidence>
<dbReference type="InterPro" id="IPR050707">
    <property type="entry name" value="HTH_MetabolicPath_Reg"/>
</dbReference>
<dbReference type="InterPro" id="IPR029016">
    <property type="entry name" value="GAF-like_dom_sf"/>
</dbReference>
<keyword evidence="2" id="KW-0238">DNA-binding</keyword>